<name>A0AAD9P8E1_RIDPI</name>
<organism evidence="2 3">
    <name type="scientific">Ridgeia piscesae</name>
    <name type="common">Tubeworm</name>
    <dbReference type="NCBI Taxonomy" id="27915"/>
    <lineage>
        <taxon>Eukaryota</taxon>
        <taxon>Metazoa</taxon>
        <taxon>Spiralia</taxon>
        <taxon>Lophotrochozoa</taxon>
        <taxon>Annelida</taxon>
        <taxon>Polychaeta</taxon>
        <taxon>Sedentaria</taxon>
        <taxon>Canalipalpata</taxon>
        <taxon>Sabellida</taxon>
        <taxon>Siboglinidae</taxon>
        <taxon>Ridgeia</taxon>
    </lineage>
</organism>
<evidence type="ECO:0000313" key="2">
    <source>
        <dbReference type="EMBL" id="KAK2190070.1"/>
    </source>
</evidence>
<evidence type="ECO:0000256" key="1">
    <source>
        <dbReference type="SAM" id="MobiDB-lite"/>
    </source>
</evidence>
<dbReference type="Proteomes" id="UP001209878">
    <property type="component" value="Unassembled WGS sequence"/>
</dbReference>
<feature type="region of interest" description="Disordered" evidence="1">
    <location>
        <begin position="35"/>
        <end position="72"/>
    </location>
</feature>
<evidence type="ECO:0000313" key="3">
    <source>
        <dbReference type="Proteomes" id="UP001209878"/>
    </source>
</evidence>
<sequence length="123" mass="13813">MDSLDTFEWTCPRLDASEMLAQALKQMDGLLAGTTTKFDTPASPPHQNGVKEIDFRSPSLSPGLSPEPPHYGRSVVDLINELKDTLQGLQDKKRVLDQLPQDTRTFLQDWLIKSVHNEVSRPL</sequence>
<proteinExistence type="predicted"/>
<dbReference type="EMBL" id="JAODUO010000089">
    <property type="protein sequence ID" value="KAK2190070.1"/>
    <property type="molecule type" value="Genomic_DNA"/>
</dbReference>
<accession>A0AAD9P8E1</accession>
<protein>
    <submittedName>
        <fullName evidence="2">Uncharacterized protein</fullName>
    </submittedName>
</protein>
<dbReference type="AlphaFoldDB" id="A0AAD9P8E1"/>
<comment type="caution">
    <text evidence="2">The sequence shown here is derived from an EMBL/GenBank/DDBJ whole genome shotgun (WGS) entry which is preliminary data.</text>
</comment>
<keyword evidence="3" id="KW-1185">Reference proteome</keyword>
<reference evidence="2" key="1">
    <citation type="journal article" date="2023" name="Mol. Biol. Evol.">
        <title>Third-Generation Sequencing Reveals the Adaptive Role of the Epigenome in Three Deep-Sea Polychaetes.</title>
        <authorList>
            <person name="Perez M."/>
            <person name="Aroh O."/>
            <person name="Sun Y."/>
            <person name="Lan Y."/>
            <person name="Juniper S.K."/>
            <person name="Young C.R."/>
            <person name="Angers B."/>
            <person name="Qian P.Y."/>
        </authorList>
    </citation>
    <scope>NUCLEOTIDE SEQUENCE</scope>
    <source>
        <strain evidence="2">R07B-5</strain>
    </source>
</reference>
<gene>
    <name evidence="2" type="ORF">NP493_90g02012</name>
</gene>